<name>A0A7Y9LSI5_9MICC</name>
<keyword evidence="8" id="KW-1003">Cell membrane</keyword>
<dbReference type="InterPro" id="IPR020546">
    <property type="entry name" value="ATP_synth_F1_dsu/esu_N"/>
</dbReference>
<evidence type="ECO:0000256" key="5">
    <source>
        <dbReference type="ARBA" id="ARBA00023136"/>
    </source>
</evidence>
<evidence type="ECO:0000256" key="8">
    <source>
        <dbReference type="HAMAP-Rule" id="MF_00530"/>
    </source>
</evidence>
<keyword evidence="4 8" id="KW-0406">Ion transport</keyword>
<dbReference type="HAMAP" id="MF_00530">
    <property type="entry name" value="ATP_synth_epsil_bac"/>
    <property type="match status" value="1"/>
</dbReference>
<comment type="caution">
    <text evidence="11">The sequence shown here is derived from an EMBL/GenBank/DDBJ whole genome shotgun (WGS) entry which is preliminary data.</text>
</comment>
<dbReference type="GO" id="GO:0045259">
    <property type="term" value="C:proton-transporting ATP synthase complex"/>
    <property type="evidence" value="ECO:0007669"/>
    <property type="project" value="UniProtKB-KW"/>
</dbReference>
<dbReference type="Gene3D" id="2.60.15.10">
    <property type="entry name" value="F0F1 ATP synthase delta/epsilon subunit, N-terminal"/>
    <property type="match status" value="1"/>
</dbReference>
<keyword evidence="8" id="KW-0375">Hydrogen ion transport</keyword>
<dbReference type="GO" id="GO:0005886">
    <property type="term" value="C:plasma membrane"/>
    <property type="evidence" value="ECO:0007669"/>
    <property type="project" value="UniProtKB-SubCell"/>
</dbReference>
<comment type="subcellular location">
    <subcellularLocation>
        <location evidence="1 8">Cell membrane</location>
        <topology evidence="1 8">Peripheral membrane protein</topology>
    </subcellularLocation>
</comment>
<protein>
    <recommendedName>
        <fullName evidence="8">ATP synthase epsilon chain</fullName>
    </recommendedName>
    <alternativeName>
        <fullName evidence="8">ATP synthase F1 sector epsilon subunit</fullName>
    </alternativeName>
    <alternativeName>
        <fullName evidence="8">F-ATPase epsilon subunit</fullName>
    </alternativeName>
</protein>
<keyword evidence="3 8" id="KW-0813">Transport</keyword>
<evidence type="ECO:0000256" key="7">
    <source>
        <dbReference type="ARBA" id="ARBA00023310"/>
    </source>
</evidence>
<keyword evidence="5 8" id="KW-0472">Membrane</keyword>
<dbReference type="NCBIfam" id="TIGR01216">
    <property type="entry name" value="ATP_synt_epsi"/>
    <property type="match status" value="1"/>
</dbReference>
<dbReference type="SUPFAM" id="SSF51344">
    <property type="entry name" value="Epsilon subunit of F1F0-ATP synthase N-terminal domain"/>
    <property type="match status" value="1"/>
</dbReference>
<dbReference type="Proteomes" id="UP000521748">
    <property type="component" value="Unassembled WGS sequence"/>
</dbReference>
<dbReference type="Pfam" id="PF02823">
    <property type="entry name" value="ATP-synt_DE_N"/>
    <property type="match status" value="1"/>
</dbReference>
<proteinExistence type="inferred from homology"/>
<evidence type="ECO:0000256" key="1">
    <source>
        <dbReference type="ARBA" id="ARBA00004202"/>
    </source>
</evidence>
<dbReference type="GO" id="GO:0046933">
    <property type="term" value="F:proton-transporting ATP synthase activity, rotational mechanism"/>
    <property type="evidence" value="ECO:0007669"/>
    <property type="project" value="UniProtKB-UniRule"/>
</dbReference>
<comment type="function">
    <text evidence="8">Produces ATP from ADP in the presence of a proton gradient across the membrane.</text>
</comment>
<dbReference type="CDD" id="cd12152">
    <property type="entry name" value="F1-ATPase_delta"/>
    <property type="match status" value="1"/>
</dbReference>
<evidence type="ECO:0000256" key="6">
    <source>
        <dbReference type="ARBA" id="ARBA00023196"/>
    </source>
</evidence>
<dbReference type="EMBL" id="JACBYQ010000001">
    <property type="protein sequence ID" value="NYE94798.1"/>
    <property type="molecule type" value="Genomic_DNA"/>
</dbReference>
<evidence type="ECO:0000256" key="9">
    <source>
        <dbReference type="RuleBase" id="RU003656"/>
    </source>
</evidence>
<evidence type="ECO:0000256" key="4">
    <source>
        <dbReference type="ARBA" id="ARBA00023065"/>
    </source>
</evidence>
<dbReference type="InterPro" id="IPR001469">
    <property type="entry name" value="ATP_synth_F1_dsu/esu"/>
</dbReference>
<dbReference type="GO" id="GO:0005524">
    <property type="term" value="F:ATP binding"/>
    <property type="evidence" value="ECO:0007669"/>
    <property type="project" value="UniProtKB-UniRule"/>
</dbReference>
<evidence type="ECO:0000313" key="12">
    <source>
        <dbReference type="Proteomes" id="UP000521748"/>
    </source>
</evidence>
<comment type="subunit">
    <text evidence="8 9">F-type ATPases have 2 components, CF(1) - the catalytic core - and CF(0) - the membrane proton channel. CF(1) has five subunits: alpha(3), beta(3), gamma(1), delta(1), epsilon(1). CF(0) has three main subunits: a, b and c.</text>
</comment>
<evidence type="ECO:0000259" key="10">
    <source>
        <dbReference type="Pfam" id="PF02823"/>
    </source>
</evidence>
<gene>
    <name evidence="8" type="primary">atpC</name>
    <name evidence="11" type="ORF">FHU41_001019</name>
</gene>
<evidence type="ECO:0000256" key="3">
    <source>
        <dbReference type="ARBA" id="ARBA00022448"/>
    </source>
</evidence>
<dbReference type="PANTHER" id="PTHR13822">
    <property type="entry name" value="ATP SYNTHASE DELTA/EPSILON CHAIN"/>
    <property type="match status" value="1"/>
</dbReference>
<dbReference type="RefSeq" id="WP_179388515.1">
    <property type="nucleotide sequence ID" value="NZ_JACBYQ010000001.1"/>
</dbReference>
<comment type="similarity">
    <text evidence="2 8 9">Belongs to the ATPase epsilon chain family.</text>
</comment>
<dbReference type="InterPro" id="IPR036771">
    <property type="entry name" value="ATPsynth_dsu/esu_N"/>
</dbReference>
<dbReference type="AlphaFoldDB" id="A0A7Y9LSI5"/>
<feature type="domain" description="ATP synthase F1 complex delta/epsilon subunit N-terminal" evidence="10">
    <location>
        <begin position="4"/>
        <end position="83"/>
    </location>
</feature>
<evidence type="ECO:0000313" key="11">
    <source>
        <dbReference type="EMBL" id="NYE94798.1"/>
    </source>
</evidence>
<keyword evidence="7 8" id="KW-0066">ATP synthesis</keyword>
<reference evidence="11 12" key="1">
    <citation type="submission" date="2020-07" db="EMBL/GenBank/DDBJ databases">
        <title>Sequencing the genomes of 1000 actinobacteria strains.</title>
        <authorList>
            <person name="Klenk H.-P."/>
        </authorList>
    </citation>
    <scope>NUCLEOTIDE SEQUENCE [LARGE SCALE GENOMIC DNA]</scope>
    <source>
        <strain evidence="11 12">DSM 102047</strain>
    </source>
</reference>
<evidence type="ECO:0000256" key="2">
    <source>
        <dbReference type="ARBA" id="ARBA00005712"/>
    </source>
</evidence>
<keyword evidence="6 8" id="KW-0139">CF(1)</keyword>
<organism evidence="11 12">
    <name type="scientific">Psychromicrobium silvestre</name>
    <dbReference type="NCBI Taxonomy" id="1645614"/>
    <lineage>
        <taxon>Bacteria</taxon>
        <taxon>Bacillati</taxon>
        <taxon>Actinomycetota</taxon>
        <taxon>Actinomycetes</taxon>
        <taxon>Micrococcales</taxon>
        <taxon>Micrococcaceae</taxon>
        <taxon>Psychromicrobium</taxon>
    </lineage>
</organism>
<sequence length="100" mass="10152">MAELEVEIVAADHFVWSGAASLVKAKTSDGEIGILPGHAPVLAILAAGELEIVPVDGERLHVTVDGGFFSVDSNRVVIVADNAKLTTGGSSAEASSAGIR</sequence>
<accession>A0A7Y9LSI5</accession>
<dbReference type="NCBIfam" id="NF009977">
    <property type="entry name" value="PRK13442.1"/>
    <property type="match status" value="1"/>
</dbReference>
<keyword evidence="12" id="KW-1185">Reference proteome</keyword>
<dbReference type="PANTHER" id="PTHR13822:SF10">
    <property type="entry name" value="ATP SYNTHASE EPSILON CHAIN, CHLOROPLASTIC"/>
    <property type="match status" value="1"/>
</dbReference>